<dbReference type="Proteomes" id="UP000606653">
    <property type="component" value="Unassembled WGS sequence"/>
</dbReference>
<protein>
    <recommendedName>
        <fullName evidence="3">Alcohol dehydrogenase</fullName>
    </recommendedName>
</protein>
<keyword evidence="2" id="KW-1185">Reference proteome</keyword>
<dbReference type="Gene3D" id="3.90.180.10">
    <property type="entry name" value="Medium-chain alcohol dehydrogenases, catalytic domain"/>
    <property type="match status" value="1"/>
</dbReference>
<dbReference type="RefSeq" id="WP_018978284.1">
    <property type="nucleotide sequence ID" value="NZ_BMLN01000015.1"/>
</dbReference>
<evidence type="ECO:0008006" key="3">
    <source>
        <dbReference type="Google" id="ProtNLM"/>
    </source>
</evidence>
<proteinExistence type="predicted"/>
<dbReference type="SUPFAM" id="SSF50129">
    <property type="entry name" value="GroES-like"/>
    <property type="match status" value="1"/>
</dbReference>
<reference evidence="2" key="1">
    <citation type="journal article" date="2019" name="Int. J. Syst. Evol. Microbiol.">
        <title>The Global Catalogue of Microorganisms (GCM) 10K type strain sequencing project: providing services to taxonomists for standard genome sequencing and annotation.</title>
        <authorList>
            <consortium name="The Broad Institute Genomics Platform"/>
            <consortium name="The Broad Institute Genome Sequencing Center for Infectious Disease"/>
            <person name="Wu L."/>
            <person name="Ma J."/>
        </authorList>
    </citation>
    <scope>NUCLEOTIDE SEQUENCE [LARGE SCALE GENOMIC DNA]</scope>
    <source>
        <strain evidence="2">CGMCC 1.6964</strain>
    </source>
</reference>
<gene>
    <name evidence="1" type="ORF">GCM10010969_37540</name>
</gene>
<comment type="caution">
    <text evidence="1">The sequence shown here is derived from an EMBL/GenBank/DDBJ whole genome shotgun (WGS) entry which is preliminary data.</text>
</comment>
<dbReference type="InterPro" id="IPR011032">
    <property type="entry name" value="GroES-like_sf"/>
</dbReference>
<evidence type="ECO:0000313" key="2">
    <source>
        <dbReference type="Proteomes" id="UP000606653"/>
    </source>
</evidence>
<name>A0ABQ2LA89_9BACL</name>
<evidence type="ECO:0000313" key="1">
    <source>
        <dbReference type="EMBL" id="GGO08245.1"/>
    </source>
</evidence>
<dbReference type="EMBL" id="BMLN01000015">
    <property type="protein sequence ID" value="GGO08245.1"/>
    <property type="molecule type" value="Genomic_DNA"/>
</dbReference>
<accession>A0ABQ2LA89</accession>
<sequence length="43" mass="4665">MTQAHTPAAMKAAAMHNLREITIEDVPVPEIGPNKVLIKVISQ</sequence>
<organism evidence="1 2">
    <name type="scientific">Saccharibacillus kuerlensis</name>
    <dbReference type="NCBI Taxonomy" id="459527"/>
    <lineage>
        <taxon>Bacteria</taxon>
        <taxon>Bacillati</taxon>
        <taxon>Bacillota</taxon>
        <taxon>Bacilli</taxon>
        <taxon>Bacillales</taxon>
        <taxon>Paenibacillaceae</taxon>
        <taxon>Saccharibacillus</taxon>
    </lineage>
</organism>